<keyword evidence="2" id="KW-1185">Reference proteome</keyword>
<reference evidence="1" key="1">
    <citation type="submission" date="2021-06" db="EMBL/GenBank/DDBJ databases">
        <authorList>
            <person name="Kallberg Y."/>
            <person name="Tangrot J."/>
            <person name="Rosling A."/>
        </authorList>
    </citation>
    <scope>NUCLEOTIDE SEQUENCE</scope>
    <source>
        <strain evidence="1">28 12/20/2015</strain>
    </source>
</reference>
<evidence type="ECO:0000313" key="2">
    <source>
        <dbReference type="Proteomes" id="UP000789366"/>
    </source>
</evidence>
<evidence type="ECO:0000313" key="1">
    <source>
        <dbReference type="EMBL" id="CAG8517157.1"/>
    </source>
</evidence>
<dbReference type="EMBL" id="CAJVPW010003028">
    <property type="protein sequence ID" value="CAG8517157.1"/>
    <property type="molecule type" value="Genomic_DNA"/>
</dbReference>
<dbReference type="Proteomes" id="UP000789366">
    <property type="component" value="Unassembled WGS sequence"/>
</dbReference>
<comment type="caution">
    <text evidence="1">The sequence shown here is derived from an EMBL/GenBank/DDBJ whole genome shotgun (WGS) entry which is preliminary data.</text>
</comment>
<protein>
    <submittedName>
        <fullName evidence="1">7588_t:CDS:1</fullName>
    </submittedName>
</protein>
<organism evidence="1 2">
    <name type="scientific">Cetraspora pellucida</name>
    <dbReference type="NCBI Taxonomy" id="1433469"/>
    <lineage>
        <taxon>Eukaryota</taxon>
        <taxon>Fungi</taxon>
        <taxon>Fungi incertae sedis</taxon>
        <taxon>Mucoromycota</taxon>
        <taxon>Glomeromycotina</taxon>
        <taxon>Glomeromycetes</taxon>
        <taxon>Diversisporales</taxon>
        <taxon>Gigasporaceae</taxon>
        <taxon>Cetraspora</taxon>
    </lineage>
</organism>
<proteinExistence type="predicted"/>
<accession>A0ACA9LBI6</accession>
<sequence length="305" mass="35499">MDHKNKSLSQHVELTNTASFKNDESTAVKSINKNQPTVSKSVCLSNKTLHSSTGNNNAISSLNAQLGTETVDLHLNTTKQYLYLVKNQWFTKMYVSQLLSESLGHSKTIYFDGHEHEDMVKYRNYFLQKMDELRFQMVTYKNENLERTILPRLPYGVREIVLVTHNETLFYANDDMHKVWGSKDESMLHNKSQGLSMHVIEAAGHMCIFYPKFYCELNYIEFFWAEAKRVARLNCNYTFRSLKRAVLRALNSVNIIKIHHFAHHSERFMSAYKLGLSGKAAAFMVKKYYSHHQIPEKVLKEFAHN</sequence>
<gene>
    <name evidence="1" type="ORF">SPELUC_LOCUS3754</name>
</gene>
<name>A0ACA9LBI6_9GLOM</name>